<protein>
    <submittedName>
        <fullName evidence="2">Toxin-antitoxin system, antitoxin component, HicB family</fullName>
    </submittedName>
</protein>
<organism evidence="2 3">
    <name type="scientific">Peptacetobacter hiranonis (strain DSM 13275 / JCM 10541 / KCTC 15199 / TO-931)</name>
    <name type="common">Clostridium hiranonis</name>
    <dbReference type="NCBI Taxonomy" id="500633"/>
    <lineage>
        <taxon>Bacteria</taxon>
        <taxon>Bacillati</taxon>
        <taxon>Bacillota</taxon>
        <taxon>Clostridia</taxon>
        <taxon>Peptostreptococcales</taxon>
        <taxon>Peptostreptococcaceae</taxon>
        <taxon>Peptacetobacter</taxon>
    </lineage>
</organism>
<dbReference type="SUPFAM" id="SSF143100">
    <property type="entry name" value="TTHA1013/TTHA0281-like"/>
    <property type="match status" value="1"/>
</dbReference>
<accession>B6FX94</accession>
<dbReference type="EMBL" id="ABWP01000016">
    <property type="protein sequence ID" value="EEA85861.1"/>
    <property type="molecule type" value="Genomic_DNA"/>
</dbReference>
<keyword evidence="3" id="KW-1185">Reference proteome</keyword>
<reference evidence="2 3" key="2">
    <citation type="submission" date="2008-10" db="EMBL/GenBank/DDBJ databases">
        <title>Draft genome sequence of Clostridium hiranonis (DSM 13275).</title>
        <authorList>
            <person name="Sudarsanam P."/>
            <person name="Ley R."/>
            <person name="Guruge J."/>
            <person name="Turnbaugh P.J."/>
            <person name="Mahowald M."/>
            <person name="Liep D."/>
            <person name="Gordon J."/>
        </authorList>
    </citation>
    <scope>NUCLEOTIDE SEQUENCE [LARGE SCALE GENOMIC DNA]</scope>
    <source>
        <strain evidence="2 3">DSM 13275</strain>
    </source>
</reference>
<dbReference type="PANTHER" id="PTHR34504:SF4">
    <property type="entry name" value="ANTITOXIN HICB"/>
    <property type="match status" value="1"/>
</dbReference>
<feature type="domain" description="HicB-like antitoxin of toxin-antitoxin system" evidence="1">
    <location>
        <begin position="11"/>
        <end position="113"/>
    </location>
</feature>
<dbReference type="AlphaFoldDB" id="B6FX94"/>
<gene>
    <name evidence="2" type="ORF">CLOHIR_00493</name>
</gene>
<evidence type="ECO:0000313" key="2">
    <source>
        <dbReference type="EMBL" id="EEA85861.1"/>
    </source>
</evidence>
<dbReference type="PANTHER" id="PTHR34504">
    <property type="entry name" value="ANTITOXIN HICB"/>
    <property type="match status" value="1"/>
</dbReference>
<dbReference type="InterPro" id="IPR031807">
    <property type="entry name" value="HicB-like"/>
</dbReference>
<dbReference type="STRING" id="500633.CLOHIR_00493"/>
<reference evidence="2 3" key="1">
    <citation type="submission" date="2008-09" db="EMBL/GenBank/DDBJ databases">
        <authorList>
            <person name="Fulton L."/>
            <person name="Clifton S."/>
            <person name="Fulton B."/>
            <person name="Xu J."/>
            <person name="Minx P."/>
            <person name="Pepin K.H."/>
            <person name="Johnson M."/>
            <person name="Thiruvilangam P."/>
            <person name="Bhonagiri V."/>
            <person name="Nash W.E."/>
            <person name="Mardis E.R."/>
            <person name="Wilson R.K."/>
        </authorList>
    </citation>
    <scope>NUCLEOTIDE SEQUENCE [LARGE SCALE GENOMIC DNA]</scope>
    <source>
        <strain evidence="2 3">DSM 13275</strain>
    </source>
</reference>
<dbReference type="Pfam" id="PF15919">
    <property type="entry name" value="HicB_lk_antitox"/>
    <property type="match status" value="1"/>
</dbReference>
<dbReference type="Proteomes" id="UP000003178">
    <property type="component" value="Unassembled WGS sequence"/>
</dbReference>
<dbReference type="HOGENOM" id="CLU_114047_0_2_9"/>
<sequence>MEDLFMKKLYYPAVFHIAEEGGFWITFPDIPECMSEGNNLEEAYKMASDALGLAITSRMEDREEIPTPSQITSIDLSENKDEFVAIIEFDLEEYRKKHSSRSVKKTLTIPEWLNKEATDMGLNFSKILQEALIKEINERV</sequence>
<comment type="caution">
    <text evidence="2">The sequence shown here is derived from an EMBL/GenBank/DDBJ whole genome shotgun (WGS) entry which is preliminary data.</text>
</comment>
<proteinExistence type="predicted"/>
<dbReference type="InterPro" id="IPR051404">
    <property type="entry name" value="TA_system_antitoxin"/>
</dbReference>
<evidence type="ECO:0000313" key="3">
    <source>
        <dbReference type="Proteomes" id="UP000003178"/>
    </source>
</evidence>
<evidence type="ECO:0000259" key="1">
    <source>
        <dbReference type="Pfam" id="PF15919"/>
    </source>
</evidence>
<dbReference type="Gene3D" id="3.30.160.250">
    <property type="match status" value="1"/>
</dbReference>
<dbReference type="eggNOG" id="COG1598">
    <property type="taxonomic scope" value="Bacteria"/>
</dbReference>
<name>B6FX94_PEPHT</name>
<dbReference type="InterPro" id="IPR035069">
    <property type="entry name" value="TTHA1013/TTHA0281-like"/>
</dbReference>